<gene>
    <name evidence="1" type="ORF">AKJ62_01440</name>
</gene>
<evidence type="ECO:0000313" key="1">
    <source>
        <dbReference type="EMBL" id="KXA90229.1"/>
    </source>
</evidence>
<dbReference type="AlphaFoldDB" id="A0A133U7S8"/>
<keyword evidence="2" id="KW-1185">Reference proteome</keyword>
<protein>
    <submittedName>
        <fullName evidence="1">Uncharacterized protein</fullName>
    </submittedName>
</protein>
<sequence length="239" mass="27684">MTRITFMNHQQVALYVGSERRKRPEVRLAQEFLKEKLEKWIERRGPEPIVQAMTSRASLKLYYYPRDDRISDVRGYEENRNPENPPERCLLVKISKNFHFVEDRAGRREDFLALRHAVSLGRMEFDDGVEEAIAEVAERLDASESSAENPPEDRIEEILEEIGLSSVDAAHLYCMYFERPDLFWEKVPLGGWLKPSVGRWGSEKKYSSATFPGPDLFRRLKEERPAKLTAARLRGPTGG</sequence>
<proteinExistence type="predicted"/>
<reference evidence="1 2" key="1">
    <citation type="journal article" date="2016" name="Sci. Rep.">
        <title>Metabolic traits of an uncultured archaeal lineage -MSBL1- from brine pools of the Red Sea.</title>
        <authorList>
            <person name="Mwirichia R."/>
            <person name="Alam I."/>
            <person name="Rashid M."/>
            <person name="Vinu M."/>
            <person name="Ba-Alawi W."/>
            <person name="Anthony Kamau A."/>
            <person name="Kamanda Ngugi D."/>
            <person name="Goker M."/>
            <person name="Klenk H.P."/>
            <person name="Bajic V."/>
            <person name="Stingl U."/>
        </authorList>
    </citation>
    <scope>NUCLEOTIDE SEQUENCE [LARGE SCALE GENOMIC DNA]</scope>
    <source>
        <strain evidence="1">SCGC-AAA259D14</strain>
    </source>
</reference>
<organism evidence="1 2">
    <name type="scientific">candidate division MSBL1 archaeon SCGC-AAA259D14</name>
    <dbReference type="NCBI Taxonomy" id="1698261"/>
    <lineage>
        <taxon>Archaea</taxon>
        <taxon>Methanobacteriati</taxon>
        <taxon>Methanobacteriota</taxon>
        <taxon>candidate division MSBL1</taxon>
    </lineage>
</organism>
<name>A0A133U7S8_9EURY</name>
<accession>A0A133U7S8</accession>
<dbReference type="EMBL" id="LHXL01000010">
    <property type="protein sequence ID" value="KXA90229.1"/>
    <property type="molecule type" value="Genomic_DNA"/>
</dbReference>
<dbReference type="Proteomes" id="UP000070589">
    <property type="component" value="Unassembled WGS sequence"/>
</dbReference>
<comment type="caution">
    <text evidence="1">The sequence shown here is derived from an EMBL/GenBank/DDBJ whole genome shotgun (WGS) entry which is preliminary data.</text>
</comment>
<evidence type="ECO:0000313" key="2">
    <source>
        <dbReference type="Proteomes" id="UP000070589"/>
    </source>
</evidence>